<keyword evidence="1" id="KW-1133">Transmembrane helix</keyword>
<keyword evidence="1" id="KW-0472">Membrane</keyword>
<dbReference type="EMBL" id="BAAADQ010000004">
    <property type="protein sequence ID" value="GAA0539007.1"/>
    <property type="molecule type" value="Genomic_DNA"/>
</dbReference>
<comment type="caution">
    <text evidence="2">The sequence shown here is derived from an EMBL/GenBank/DDBJ whole genome shotgun (WGS) entry which is preliminary data.</text>
</comment>
<name>A0AAV3SQD2_9EURY</name>
<feature type="transmembrane region" description="Helical" evidence="1">
    <location>
        <begin position="73"/>
        <end position="91"/>
    </location>
</feature>
<reference evidence="2" key="2">
    <citation type="submission" date="2023-12" db="EMBL/GenBank/DDBJ databases">
        <authorList>
            <person name="Sun Q."/>
            <person name="Inoue M."/>
        </authorList>
    </citation>
    <scope>NUCLEOTIDE SEQUENCE</scope>
    <source>
        <strain evidence="2">JCM 14265</strain>
    </source>
</reference>
<feature type="transmembrane region" description="Helical" evidence="1">
    <location>
        <begin position="31"/>
        <end position="61"/>
    </location>
</feature>
<organism evidence="2 3">
    <name type="scientific">Halorubrum ejinorense</name>
    <dbReference type="NCBI Taxonomy" id="425309"/>
    <lineage>
        <taxon>Archaea</taxon>
        <taxon>Methanobacteriati</taxon>
        <taxon>Methanobacteriota</taxon>
        <taxon>Stenosarchaea group</taxon>
        <taxon>Halobacteria</taxon>
        <taxon>Halobacteriales</taxon>
        <taxon>Haloferacaceae</taxon>
        <taxon>Halorubrum</taxon>
    </lineage>
</organism>
<sequence length="209" mass="23299">MCPPEQNYIMRRPDSVPSGYTQPVKISQPNWLLNLISLVFLVGATVVVVLVSSGIIARVAADPLIILGYSTRQSGYLVVLLLAVSLATFEIHEQLHRLFAKGLGLEPIYYRLKGHVVVRETWISRRELNLMTAAPIFMIQLPALLILIIASGTLGDIAELAFIMNAGFIAKDATDIIFHFRLPEETQFWMSDLGEETVGYFSAMYQNSD</sequence>
<reference evidence="2" key="1">
    <citation type="journal article" date="2014" name="Int. J. Syst. Evol. Microbiol.">
        <title>Complete genome sequence of Corynebacterium casei LMG S-19264T (=DSM 44701T), isolated from a smear-ripened cheese.</title>
        <authorList>
            <consortium name="US DOE Joint Genome Institute (JGI-PGF)"/>
            <person name="Walter F."/>
            <person name="Albersmeier A."/>
            <person name="Kalinowski J."/>
            <person name="Ruckert C."/>
        </authorList>
    </citation>
    <scope>NUCLEOTIDE SEQUENCE</scope>
    <source>
        <strain evidence="2">JCM 14265</strain>
    </source>
</reference>
<protein>
    <recommendedName>
        <fullName evidence="4">DUF3267 domain-containing protein</fullName>
    </recommendedName>
</protein>
<keyword evidence="1" id="KW-0812">Transmembrane</keyword>
<evidence type="ECO:0000256" key="1">
    <source>
        <dbReference type="SAM" id="Phobius"/>
    </source>
</evidence>
<feature type="transmembrane region" description="Helical" evidence="1">
    <location>
        <begin position="128"/>
        <end position="150"/>
    </location>
</feature>
<accession>A0AAV3SQD2</accession>
<gene>
    <name evidence="2" type="ORF">GCM10008994_12720</name>
</gene>
<evidence type="ECO:0000313" key="2">
    <source>
        <dbReference type="EMBL" id="GAA0539007.1"/>
    </source>
</evidence>
<evidence type="ECO:0008006" key="4">
    <source>
        <dbReference type="Google" id="ProtNLM"/>
    </source>
</evidence>
<dbReference type="AlphaFoldDB" id="A0AAV3SQD2"/>
<dbReference type="Proteomes" id="UP001501425">
    <property type="component" value="Unassembled WGS sequence"/>
</dbReference>
<proteinExistence type="predicted"/>
<evidence type="ECO:0000313" key="3">
    <source>
        <dbReference type="Proteomes" id="UP001501425"/>
    </source>
</evidence>